<evidence type="ECO:0000313" key="2">
    <source>
        <dbReference type="Proteomes" id="UP000027195"/>
    </source>
</evidence>
<protein>
    <submittedName>
        <fullName evidence="1">Uncharacterized protein</fullName>
    </submittedName>
</protein>
<gene>
    <name evidence="1" type="ORF">BOTBODRAFT_177105</name>
</gene>
<keyword evidence="2" id="KW-1185">Reference proteome</keyword>
<proteinExistence type="predicted"/>
<evidence type="ECO:0000313" key="1">
    <source>
        <dbReference type="EMBL" id="KDQ11718.1"/>
    </source>
</evidence>
<sequence>MEHLAVRLQRLGIPFDKDGNRIRCFPHVINIAVTAGIEHLTVTTPEFRAKNPNMSRLGTTPG</sequence>
<dbReference type="AlphaFoldDB" id="A0A067M7G7"/>
<dbReference type="OrthoDB" id="2790258at2759"/>
<dbReference type="EMBL" id="KL198056">
    <property type="protein sequence ID" value="KDQ11718.1"/>
    <property type="molecule type" value="Genomic_DNA"/>
</dbReference>
<name>A0A067M7G7_BOTB1</name>
<dbReference type="Proteomes" id="UP000027195">
    <property type="component" value="Unassembled WGS sequence"/>
</dbReference>
<reference evidence="2" key="1">
    <citation type="journal article" date="2014" name="Proc. Natl. Acad. Sci. U.S.A.">
        <title>Extensive sampling of basidiomycete genomes demonstrates inadequacy of the white-rot/brown-rot paradigm for wood decay fungi.</title>
        <authorList>
            <person name="Riley R."/>
            <person name="Salamov A.A."/>
            <person name="Brown D.W."/>
            <person name="Nagy L.G."/>
            <person name="Floudas D."/>
            <person name="Held B.W."/>
            <person name="Levasseur A."/>
            <person name="Lombard V."/>
            <person name="Morin E."/>
            <person name="Otillar R."/>
            <person name="Lindquist E.A."/>
            <person name="Sun H."/>
            <person name="LaButti K.M."/>
            <person name="Schmutz J."/>
            <person name="Jabbour D."/>
            <person name="Luo H."/>
            <person name="Baker S.E."/>
            <person name="Pisabarro A.G."/>
            <person name="Walton J.D."/>
            <person name="Blanchette R.A."/>
            <person name="Henrissat B."/>
            <person name="Martin F."/>
            <person name="Cullen D."/>
            <person name="Hibbett D.S."/>
            <person name="Grigoriev I.V."/>
        </authorList>
    </citation>
    <scope>NUCLEOTIDE SEQUENCE [LARGE SCALE GENOMIC DNA]</scope>
    <source>
        <strain evidence="2">FD-172 SS1</strain>
    </source>
</reference>
<dbReference type="InParanoid" id="A0A067M7G7"/>
<accession>A0A067M7G7</accession>
<organism evidence="1 2">
    <name type="scientific">Botryobasidium botryosum (strain FD-172 SS1)</name>
    <dbReference type="NCBI Taxonomy" id="930990"/>
    <lineage>
        <taxon>Eukaryota</taxon>
        <taxon>Fungi</taxon>
        <taxon>Dikarya</taxon>
        <taxon>Basidiomycota</taxon>
        <taxon>Agaricomycotina</taxon>
        <taxon>Agaricomycetes</taxon>
        <taxon>Cantharellales</taxon>
        <taxon>Botryobasidiaceae</taxon>
        <taxon>Botryobasidium</taxon>
    </lineage>
</organism>
<dbReference type="HOGENOM" id="CLU_2903901_0_0_1"/>